<reference evidence="1" key="1">
    <citation type="submission" date="2014-11" db="EMBL/GenBank/DDBJ databases">
        <authorList>
            <person name="Amaro Gonzalez C."/>
        </authorList>
    </citation>
    <scope>NUCLEOTIDE SEQUENCE</scope>
</reference>
<accession>A0A0E9PV11</accession>
<dbReference type="AlphaFoldDB" id="A0A0E9PV11"/>
<dbReference type="EMBL" id="GBXM01100450">
    <property type="protein sequence ID" value="JAH08127.1"/>
    <property type="molecule type" value="Transcribed_RNA"/>
</dbReference>
<evidence type="ECO:0000313" key="1">
    <source>
        <dbReference type="EMBL" id="JAH08127.1"/>
    </source>
</evidence>
<name>A0A0E9PV11_ANGAN</name>
<organism evidence="1">
    <name type="scientific">Anguilla anguilla</name>
    <name type="common">European freshwater eel</name>
    <name type="synonym">Muraena anguilla</name>
    <dbReference type="NCBI Taxonomy" id="7936"/>
    <lineage>
        <taxon>Eukaryota</taxon>
        <taxon>Metazoa</taxon>
        <taxon>Chordata</taxon>
        <taxon>Craniata</taxon>
        <taxon>Vertebrata</taxon>
        <taxon>Euteleostomi</taxon>
        <taxon>Actinopterygii</taxon>
        <taxon>Neopterygii</taxon>
        <taxon>Teleostei</taxon>
        <taxon>Anguilliformes</taxon>
        <taxon>Anguillidae</taxon>
        <taxon>Anguilla</taxon>
    </lineage>
</organism>
<sequence length="51" mass="6259">MLYNMCKEYMSRFFIKVYLSNSRLLWCAWHFILHQVATHGELFISEMRNTV</sequence>
<reference evidence="1" key="2">
    <citation type="journal article" date="2015" name="Fish Shellfish Immunol.">
        <title>Early steps in the European eel (Anguilla anguilla)-Vibrio vulnificus interaction in the gills: Role of the RtxA13 toxin.</title>
        <authorList>
            <person name="Callol A."/>
            <person name="Pajuelo D."/>
            <person name="Ebbesson L."/>
            <person name="Teles M."/>
            <person name="MacKenzie S."/>
            <person name="Amaro C."/>
        </authorList>
    </citation>
    <scope>NUCLEOTIDE SEQUENCE</scope>
</reference>
<proteinExistence type="predicted"/>
<protein>
    <submittedName>
        <fullName evidence="1">Uncharacterized protein</fullName>
    </submittedName>
</protein>